<dbReference type="InterPro" id="IPR013149">
    <property type="entry name" value="ADH-like_C"/>
</dbReference>
<dbReference type="InterPro" id="IPR036291">
    <property type="entry name" value="NAD(P)-bd_dom_sf"/>
</dbReference>
<comment type="caution">
    <text evidence="2">The sequence shown here is derived from an EMBL/GenBank/DDBJ whole genome shotgun (WGS) entry which is preliminary data.</text>
</comment>
<reference evidence="3" key="1">
    <citation type="journal article" date="2019" name="Int. J. Syst. Evol. Microbiol.">
        <title>The Global Catalogue of Microorganisms (GCM) 10K type strain sequencing project: providing services to taxonomists for standard genome sequencing and annotation.</title>
        <authorList>
            <consortium name="The Broad Institute Genomics Platform"/>
            <consortium name="The Broad Institute Genome Sequencing Center for Infectious Disease"/>
            <person name="Wu L."/>
            <person name="Ma J."/>
        </authorList>
    </citation>
    <scope>NUCLEOTIDE SEQUENCE [LARGE SCALE GENOMIC DNA]</scope>
    <source>
        <strain evidence="3">JCM 4855</strain>
    </source>
</reference>
<proteinExistence type="predicted"/>
<accession>A0ABW2EAB8</accession>
<dbReference type="SUPFAM" id="SSF51735">
    <property type="entry name" value="NAD(P)-binding Rossmann-fold domains"/>
    <property type="match status" value="1"/>
</dbReference>
<dbReference type="Proteomes" id="UP001596409">
    <property type="component" value="Unassembled WGS sequence"/>
</dbReference>
<feature type="domain" description="Alcohol dehydrogenase-like C-terminal" evidence="1">
    <location>
        <begin position="8"/>
        <end position="139"/>
    </location>
</feature>
<evidence type="ECO:0000259" key="1">
    <source>
        <dbReference type="Pfam" id="PF00107"/>
    </source>
</evidence>
<dbReference type="InterPro" id="IPR045010">
    <property type="entry name" value="MDR_fam"/>
</dbReference>
<name>A0ABW2EAB8_9ACTN</name>
<dbReference type="Pfam" id="PF00107">
    <property type="entry name" value="ADH_zinc_N"/>
    <property type="match status" value="1"/>
</dbReference>
<keyword evidence="3" id="KW-1185">Reference proteome</keyword>
<sequence>MSATAGATGSIAAQIARALGSRVIGTAGGEGKCRWAVEVAGMDACVDHTSADVGVELARLAPDGIDVYFDNAGGALLEAALAHLAPRARIVVCGGISTGYDGGDPAHGPRNYLRIGLRRARMEGFVCLDHVDRFPEAFGRLTAWSASGDIVLEETIAEGLERALSALAGLFHGRNLGKQLVRV</sequence>
<gene>
    <name evidence="2" type="ORF">ACFQMH_36725</name>
</gene>
<evidence type="ECO:0000313" key="3">
    <source>
        <dbReference type="Proteomes" id="UP001596409"/>
    </source>
</evidence>
<organism evidence="2 3">
    <name type="scientific">Streptomyces viridiviolaceus</name>
    <dbReference type="NCBI Taxonomy" id="68282"/>
    <lineage>
        <taxon>Bacteria</taxon>
        <taxon>Bacillati</taxon>
        <taxon>Actinomycetota</taxon>
        <taxon>Actinomycetes</taxon>
        <taxon>Kitasatosporales</taxon>
        <taxon>Streptomycetaceae</taxon>
        <taxon>Streptomyces</taxon>
    </lineage>
</organism>
<dbReference type="EMBL" id="JBHSYM010000087">
    <property type="protein sequence ID" value="MFC7017136.1"/>
    <property type="molecule type" value="Genomic_DNA"/>
</dbReference>
<protein>
    <submittedName>
        <fullName evidence="2">Zinc-binding dehydrogenase</fullName>
    </submittedName>
</protein>
<dbReference type="PANTHER" id="PTHR43205">
    <property type="entry name" value="PROSTAGLANDIN REDUCTASE"/>
    <property type="match status" value="1"/>
</dbReference>
<dbReference type="PANTHER" id="PTHR43205:SF7">
    <property type="entry name" value="PROSTAGLANDIN REDUCTASE 1"/>
    <property type="match status" value="1"/>
</dbReference>
<dbReference type="Gene3D" id="3.40.50.720">
    <property type="entry name" value="NAD(P)-binding Rossmann-like Domain"/>
    <property type="match status" value="1"/>
</dbReference>
<dbReference type="RefSeq" id="WP_229881441.1">
    <property type="nucleotide sequence ID" value="NZ_BMWA01000024.1"/>
</dbReference>
<evidence type="ECO:0000313" key="2">
    <source>
        <dbReference type="EMBL" id="MFC7017136.1"/>
    </source>
</evidence>